<protein>
    <recommendedName>
        <fullName evidence="7">Lipase-like C-terminal domain-containing protein</fullName>
    </recommendedName>
</protein>
<dbReference type="OrthoDB" id="6222346at2759"/>
<keyword evidence="4" id="KW-0378">Hydrolase</keyword>
<dbReference type="SUPFAM" id="SSF53474">
    <property type="entry name" value="alpha/beta-Hydrolases"/>
    <property type="match status" value="1"/>
</dbReference>
<dbReference type="AlphaFoldDB" id="A0A267E3R3"/>
<evidence type="ECO:0000256" key="4">
    <source>
        <dbReference type="ARBA" id="ARBA00022801"/>
    </source>
</evidence>
<feature type="non-terminal residue" evidence="8">
    <location>
        <position position="1"/>
    </location>
</feature>
<dbReference type="Proteomes" id="UP000215902">
    <property type="component" value="Unassembled WGS sequence"/>
</dbReference>
<dbReference type="Gene3D" id="3.40.50.1820">
    <property type="entry name" value="alpha/beta hydrolase"/>
    <property type="match status" value="1"/>
</dbReference>
<sequence length="464" mass="51499">LRQNRAASISWGSMRTHLAKTRHVALVHGLLGWGPGQLVLPSGAVSYWETAVDSRTDTSGLTVLEAGVGPISSQHDRACELYAQLRGCRTDYGEEHSALHGHERWGPDFTGRGLHPDWCAEQPIHLVGHSAGGNTSRTLQRLLADDFWSEGTESNWVTSVTCLASPLNGSPAVYMFGCDEATGLFRWPRMLNVFSRLLPRNWILEHWGLSDTDVAYPSRLRSSGIFAGTDNLAYDLSIQGCSRINYSGFLDDFLSTYYLSCVAKCTAPGTSCSNCATPSRDCRSFFLPSCRYMCSRRVRIKHRNHSTDADHRLHQEFYRPDLDLDWCHNDGLVPIASQRYPIGGSHSIGGELSSEQPEQGRWYYTNATDLAGVQPNLSWDHADFTVLRSPLLSLAFPANSSICRFLRCGRKGSLAPARAPLKDAELNTNEKSDPDADAESGGTVTRCMQRSFYERLYRHLSGLS</sequence>
<dbReference type="GO" id="GO:0016787">
    <property type="term" value="F:hydrolase activity"/>
    <property type="evidence" value="ECO:0007669"/>
    <property type="project" value="UniProtKB-KW"/>
</dbReference>
<evidence type="ECO:0000256" key="2">
    <source>
        <dbReference type="ARBA" id="ARBA00022525"/>
    </source>
</evidence>
<evidence type="ECO:0000256" key="3">
    <source>
        <dbReference type="ARBA" id="ARBA00022729"/>
    </source>
</evidence>
<comment type="caution">
    <text evidence="8">The sequence shown here is derived from an EMBL/GenBank/DDBJ whole genome shotgun (WGS) entry which is preliminary data.</text>
</comment>
<accession>A0A267E3R3</accession>
<evidence type="ECO:0000256" key="5">
    <source>
        <dbReference type="ARBA" id="ARBA00023098"/>
    </source>
</evidence>
<name>A0A267E3R3_9PLAT</name>
<dbReference type="EMBL" id="NIVC01002654">
    <property type="protein sequence ID" value="PAA56203.1"/>
    <property type="molecule type" value="Genomic_DNA"/>
</dbReference>
<dbReference type="PANTHER" id="PTHR34043">
    <property type="entry name" value="ALPHA/BETA-HYDROLASES SUPERFAMILY PROTEIN"/>
    <property type="match status" value="1"/>
</dbReference>
<dbReference type="InterPro" id="IPR029058">
    <property type="entry name" value="AB_hydrolase_fold"/>
</dbReference>
<comment type="subcellular location">
    <subcellularLocation>
        <location evidence="1">Secreted</location>
    </subcellularLocation>
</comment>
<feature type="compositionally biased region" description="Basic and acidic residues" evidence="6">
    <location>
        <begin position="420"/>
        <end position="434"/>
    </location>
</feature>
<dbReference type="GO" id="GO:0005576">
    <property type="term" value="C:extracellular region"/>
    <property type="evidence" value="ECO:0007669"/>
    <property type="project" value="UniProtKB-SubCell"/>
</dbReference>
<keyword evidence="3" id="KW-0732">Signal</keyword>
<dbReference type="PANTHER" id="PTHR34043:SF3">
    <property type="entry name" value="ALPHA_BETA-HYDROLASES SUPERFAMILY PROTEIN"/>
    <property type="match status" value="1"/>
</dbReference>
<evidence type="ECO:0000313" key="9">
    <source>
        <dbReference type="Proteomes" id="UP000215902"/>
    </source>
</evidence>
<feature type="region of interest" description="Disordered" evidence="6">
    <location>
        <begin position="419"/>
        <end position="443"/>
    </location>
</feature>
<dbReference type="STRING" id="282301.A0A267E3R3"/>
<evidence type="ECO:0000259" key="7">
    <source>
        <dbReference type="Pfam" id="PF24708"/>
    </source>
</evidence>
<reference evidence="8 9" key="1">
    <citation type="submission" date="2017-06" db="EMBL/GenBank/DDBJ databases">
        <title>A platform for efficient transgenesis in Macrostomum lignano, a flatworm model organism for stem cell research.</title>
        <authorList>
            <person name="Berezikov E."/>
        </authorList>
    </citation>
    <scope>NUCLEOTIDE SEQUENCE [LARGE SCALE GENOMIC DNA]</scope>
    <source>
        <strain evidence="8">DV1</strain>
        <tissue evidence="8">Whole organism</tissue>
    </source>
</reference>
<evidence type="ECO:0000313" key="8">
    <source>
        <dbReference type="EMBL" id="PAA56203.1"/>
    </source>
</evidence>
<dbReference type="GO" id="GO:0006629">
    <property type="term" value="P:lipid metabolic process"/>
    <property type="evidence" value="ECO:0007669"/>
    <property type="project" value="UniProtKB-KW"/>
</dbReference>
<keyword evidence="2" id="KW-0964">Secreted</keyword>
<organism evidence="8 9">
    <name type="scientific">Macrostomum lignano</name>
    <dbReference type="NCBI Taxonomy" id="282301"/>
    <lineage>
        <taxon>Eukaryota</taxon>
        <taxon>Metazoa</taxon>
        <taxon>Spiralia</taxon>
        <taxon>Lophotrochozoa</taxon>
        <taxon>Platyhelminthes</taxon>
        <taxon>Rhabditophora</taxon>
        <taxon>Macrostomorpha</taxon>
        <taxon>Macrostomida</taxon>
        <taxon>Macrostomidae</taxon>
        <taxon>Macrostomum</taxon>
    </lineage>
</organism>
<evidence type="ECO:0000256" key="6">
    <source>
        <dbReference type="SAM" id="MobiDB-lite"/>
    </source>
</evidence>
<feature type="domain" description="Lipase-like C-terminal" evidence="7">
    <location>
        <begin position="24"/>
        <end position="251"/>
    </location>
</feature>
<dbReference type="InterPro" id="IPR056304">
    <property type="entry name" value="Lip-like_C"/>
</dbReference>
<evidence type="ECO:0000256" key="1">
    <source>
        <dbReference type="ARBA" id="ARBA00004613"/>
    </source>
</evidence>
<keyword evidence="9" id="KW-1185">Reference proteome</keyword>
<proteinExistence type="predicted"/>
<gene>
    <name evidence="8" type="ORF">BOX15_Mlig020078g8</name>
</gene>
<keyword evidence="5" id="KW-0443">Lipid metabolism</keyword>
<dbReference type="Pfam" id="PF24708">
    <property type="entry name" value="Lip_C"/>
    <property type="match status" value="1"/>
</dbReference>